<reference evidence="2 3" key="1">
    <citation type="submission" date="2019-01" db="EMBL/GenBank/DDBJ databases">
        <title>Draft genome sequences of three monokaryotic isolates of the white-rot basidiomycete fungus Dichomitus squalens.</title>
        <authorList>
            <consortium name="DOE Joint Genome Institute"/>
            <person name="Lopez S.C."/>
            <person name="Andreopoulos B."/>
            <person name="Pangilinan J."/>
            <person name="Lipzen A."/>
            <person name="Riley R."/>
            <person name="Ahrendt S."/>
            <person name="Ng V."/>
            <person name="Barry K."/>
            <person name="Daum C."/>
            <person name="Grigoriev I.V."/>
            <person name="Hilden K.S."/>
            <person name="Makela M.R."/>
            <person name="de Vries R.P."/>
        </authorList>
    </citation>
    <scope>NUCLEOTIDE SEQUENCE [LARGE SCALE GENOMIC DNA]</scope>
    <source>
        <strain evidence="2 3">CBS 464.89</strain>
        <strain evidence="1">OM18370.1</strain>
    </source>
</reference>
<dbReference type="Proteomes" id="UP000292082">
    <property type="component" value="Unassembled WGS sequence"/>
</dbReference>
<protein>
    <submittedName>
        <fullName evidence="2">Uncharacterized protein</fullName>
    </submittedName>
</protein>
<dbReference type="EMBL" id="ML145092">
    <property type="protein sequence ID" value="TBU62817.1"/>
    <property type="molecule type" value="Genomic_DNA"/>
</dbReference>
<accession>A0A4Q9Q5W2</accession>
<keyword evidence="3" id="KW-1185">Reference proteome</keyword>
<sequence>MAVSMQLRCLPRPDGRYLNRQARTRPTGYTAHAYGLRATRRAQPIAILASCGNP</sequence>
<evidence type="ECO:0000313" key="2">
    <source>
        <dbReference type="EMBL" id="TBU62817.1"/>
    </source>
</evidence>
<name>A0A4Q9Q5W2_9APHY</name>
<proteinExistence type="predicted"/>
<evidence type="ECO:0000313" key="3">
    <source>
        <dbReference type="Proteomes" id="UP000292082"/>
    </source>
</evidence>
<dbReference type="EMBL" id="ML143391">
    <property type="protein sequence ID" value="TBU33425.1"/>
    <property type="molecule type" value="Genomic_DNA"/>
</dbReference>
<gene>
    <name evidence="2" type="ORF">BD310DRAFT_704248</name>
    <name evidence="1" type="ORF">BD311DRAFT_435079</name>
</gene>
<dbReference type="Proteomes" id="UP000292957">
    <property type="component" value="Unassembled WGS sequence"/>
</dbReference>
<organism evidence="2 3">
    <name type="scientific">Dichomitus squalens</name>
    <dbReference type="NCBI Taxonomy" id="114155"/>
    <lineage>
        <taxon>Eukaryota</taxon>
        <taxon>Fungi</taxon>
        <taxon>Dikarya</taxon>
        <taxon>Basidiomycota</taxon>
        <taxon>Agaricomycotina</taxon>
        <taxon>Agaricomycetes</taxon>
        <taxon>Polyporales</taxon>
        <taxon>Polyporaceae</taxon>
        <taxon>Dichomitus</taxon>
    </lineage>
</organism>
<dbReference type="AlphaFoldDB" id="A0A4Q9Q5W2"/>
<evidence type="ECO:0000313" key="1">
    <source>
        <dbReference type="EMBL" id="TBU33425.1"/>
    </source>
</evidence>